<proteinExistence type="predicted"/>
<name>A0AAV7ANL2_ENGPU</name>
<comment type="caution">
    <text evidence="2">The sequence shown here is derived from an EMBL/GenBank/DDBJ whole genome shotgun (WGS) entry which is preliminary data.</text>
</comment>
<dbReference type="EMBL" id="WNYA01000007">
    <property type="protein sequence ID" value="KAG8563134.1"/>
    <property type="molecule type" value="Genomic_DNA"/>
</dbReference>
<keyword evidence="3" id="KW-1185">Reference proteome</keyword>
<sequence length="92" mass="9992">MVLWIGKVHLFLSANPSNIISWTDLWSFFSSISMEDLTIFNSPSVSSAKNKGNPDNSSSEIEEASPFSPSDNISIGLAEEGPGRSFSIRVVL</sequence>
<reference evidence="2" key="1">
    <citation type="thesis" date="2020" institute="ProQuest LLC" country="789 East Eisenhower Parkway, Ann Arbor, MI, USA">
        <title>Comparative Genomics and Chromosome Evolution.</title>
        <authorList>
            <person name="Mudd A.B."/>
        </authorList>
    </citation>
    <scope>NUCLEOTIDE SEQUENCE</scope>
    <source>
        <strain evidence="2">237g6f4</strain>
        <tissue evidence="2">Blood</tissue>
    </source>
</reference>
<dbReference type="AlphaFoldDB" id="A0AAV7ANL2"/>
<gene>
    <name evidence="2" type="ORF">GDO81_015952</name>
</gene>
<feature type="region of interest" description="Disordered" evidence="1">
    <location>
        <begin position="42"/>
        <end position="78"/>
    </location>
</feature>
<organism evidence="2 3">
    <name type="scientific">Engystomops pustulosus</name>
    <name type="common">Tungara frog</name>
    <name type="synonym">Physalaemus pustulosus</name>
    <dbReference type="NCBI Taxonomy" id="76066"/>
    <lineage>
        <taxon>Eukaryota</taxon>
        <taxon>Metazoa</taxon>
        <taxon>Chordata</taxon>
        <taxon>Craniata</taxon>
        <taxon>Vertebrata</taxon>
        <taxon>Euteleostomi</taxon>
        <taxon>Amphibia</taxon>
        <taxon>Batrachia</taxon>
        <taxon>Anura</taxon>
        <taxon>Neobatrachia</taxon>
        <taxon>Hyloidea</taxon>
        <taxon>Leptodactylidae</taxon>
        <taxon>Leiuperinae</taxon>
        <taxon>Engystomops</taxon>
    </lineage>
</organism>
<evidence type="ECO:0000256" key="1">
    <source>
        <dbReference type="SAM" id="MobiDB-lite"/>
    </source>
</evidence>
<feature type="compositionally biased region" description="Polar residues" evidence="1">
    <location>
        <begin position="42"/>
        <end position="59"/>
    </location>
</feature>
<dbReference type="Proteomes" id="UP000824782">
    <property type="component" value="Unassembled WGS sequence"/>
</dbReference>
<protein>
    <submittedName>
        <fullName evidence="2">Uncharacterized protein</fullName>
    </submittedName>
</protein>
<evidence type="ECO:0000313" key="2">
    <source>
        <dbReference type="EMBL" id="KAG8563134.1"/>
    </source>
</evidence>
<accession>A0AAV7ANL2</accession>
<evidence type="ECO:0000313" key="3">
    <source>
        <dbReference type="Proteomes" id="UP000824782"/>
    </source>
</evidence>